<dbReference type="AlphaFoldDB" id="A0A0C2S681"/>
<evidence type="ECO:0000313" key="3">
    <source>
        <dbReference type="Proteomes" id="UP000054549"/>
    </source>
</evidence>
<dbReference type="OrthoDB" id="1470350at2759"/>
<sequence length="71" mass="7806">MSFMLIRLLQSFSSISLDQASAPPDSLPPPDWKGLPGRKAIEQVIPRLHLTLYALGGLWVRMKESAEGTEG</sequence>
<keyword evidence="1" id="KW-0732">Signal</keyword>
<name>A0A0C2S681_AMAMK</name>
<evidence type="ECO:0000256" key="1">
    <source>
        <dbReference type="SAM" id="SignalP"/>
    </source>
</evidence>
<dbReference type="HOGENOM" id="CLU_2757243_0_0_1"/>
<feature type="chain" id="PRO_5002155448" evidence="1">
    <location>
        <begin position="21"/>
        <end position="71"/>
    </location>
</feature>
<dbReference type="STRING" id="946122.A0A0C2S681"/>
<organism evidence="2 3">
    <name type="scientific">Amanita muscaria (strain Koide BX008)</name>
    <dbReference type="NCBI Taxonomy" id="946122"/>
    <lineage>
        <taxon>Eukaryota</taxon>
        <taxon>Fungi</taxon>
        <taxon>Dikarya</taxon>
        <taxon>Basidiomycota</taxon>
        <taxon>Agaricomycotina</taxon>
        <taxon>Agaricomycetes</taxon>
        <taxon>Agaricomycetidae</taxon>
        <taxon>Agaricales</taxon>
        <taxon>Pluteineae</taxon>
        <taxon>Amanitaceae</taxon>
        <taxon>Amanita</taxon>
    </lineage>
</organism>
<keyword evidence="3" id="KW-1185">Reference proteome</keyword>
<dbReference type="EMBL" id="KN818343">
    <property type="protein sequence ID" value="KIL58255.1"/>
    <property type="molecule type" value="Genomic_DNA"/>
</dbReference>
<gene>
    <name evidence="2" type="ORF">M378DRAFT_170842</name>
</gene>
<proteinExistence type="predicted"/>
<accession>A0A0C2S681</accession>
<feature type="signal peptide" evidence="1">
    <location>
        <begin position="1"/>
        <end position="20"/>
    </location>
</feature>
<reference evidence="2 3" key="1">
    <citation type="submission" date="2014-04" db="EMBL/GenBank/DDBJ databases">
        <title>Evolutionary Origins and Diversification of the Mycorrhizal Mutualists.</title>
        <authorList>
            <consortium name="DOE Joint Genome Institute"/>
            <consortium name="Mycorrhizal Genomics Consortium"/>
            <person name="Kohler A."/>
            <person name="Kuo A."/>
            <person name="Nagy L.G."/>
            <person name="Floudas D."/>
            <person name="Copeland A."/>
            <person name="Barry K.W."/>
            <person name="Cichocki N."/>
            <person name="Veneault-Fourrey C."/>
            <person name="LaButti K."/>
            <person name="Lindquist E.A."/>
            <person name="Lipzen A."/>
            <person name="Lundell T."/>
            <person name="Morin E."/>
            <person name="Murat C."/>
            <person name="Riley R."/>
            <person name="Ohm R."/>
            <person name="Sun H."/>
            <person name="Tunlid A."/>
            <person name="Henrissat B."/>
            <person name="Grigoriev I.V."/>
            <person name="Hibbett D.S."/>
            <person name="Martin F."/>
        </authorList>
    </citation>
    <scope>NUCLEOTIDE SEQUENCE [LARGE SCALE GENOMIC DNA]</scope>
    <source>
        <strain evidence="2 3">Koide BX008</strain>
    </source>
</reference>
<dbReference type="InParanoid" id="A0A0C2S681"/>
<evidence type="ECO:0000313" key="2">
    <source>
        <dbReference type="EMBL" id="KIL58255.1"/>
    </source>
</evidence>
<protein>
    <submittedName>
        <fullName evidence="2">Uncharacterized protein</fullName>
    </submittedName>
</protein>
<dbReference type="Proteomes" id="UP000054549">
    <property type="component" value="Unassembled WGS sequence"/>
</dbReference>